<feature type="compositionally biased region" description="Polar residues" evidence="1">
    <location>
        <begin position="738"/>
        <end position="764"/>
    </location>
</feature>
<feature type="compositionally biased region" description="Basic and acidic residues" evidence="1">
    <location>
        <begin position="199"/>
        <end position="218"/>
    </location>
</feature>
<feature type="compositionally biased region" description="Polar residues" evidence="1">
    <location>
        <begin position="1110"/>
        <end position="1123"/>
    </location>
</feature>
<feature type="region of interest" description="Disordered" evidence="1">
    <location>
        <begin position="337"/>
        <end position="365"/>
    </location>
</feature>
<feature type="compositionally biased region" description="Basic and acidic residues" evidence="1">
    <location>
        <begin position="1269"/>
        <end position="1279"/>
    </location>
</feature>
<feature type="compositionally biased region" description="Low complexity" evidence="1">
    <location>
        <begin position="940"/>
        <end position="958"/>
    </location>
</feature>
<feature type="region of interest" description="Disordered" evidence="1">
    <location>
        <begin position="104"/>
        <end position="181"/>
    </location>
</feature>
<feature type="region of interest" description="Disordered" evidence="1">
    <location>
        <begin position="643"/>
        <end position="675"/>
    </location>
</feature>
<feature type="compositionally biased region" description="Polar residues" evidence="1">
    <location>
        <begin position="1162"/>
        <end position="1174"/>
    </location>
</feature>
<feature type="region of interest" description="Disordered" evidence="1">
    <location>
        <begin position="1308"/>
        <end position="1444"/>
    </location>
</feature>
<feature type="compositionally biased region" description="Low complexity" evidence="1">
    <location>
        <begin position="137"/>
        <end position="155"/>
    </location>
</feature>
<feature type="region of interest" description="Disordered" evidence="1">
    <location>
        <begin position="448"/>
        <end position="592"/>
    </location>
</feature>
<feature type="compositionally biased region" description="Basic and acidic residues" evidence="1">
    <location>
        <begin position="1"/>
        <end position="24"/>
    </location>
</feature>
<feature type="compositionally biased region" description="Low complexity" evidence="1">
    <location>
        <begin position="337"/>
        <end position="361"/>
    </location>
</feature>
<gene>
    <name evidence="2" type="ORF">DUNSADRAFT_17731</name>
</gene>
<feature type="compositionally biased region" description="Polar residues" evidence="1">
    <location>
        <begin position="662"/>
        <end position="674"/>
    </location>
</feature>
<feature type="compositionally biased region" description="Polar residues" evidence="1">
    <location>
        <begin position="1427"/>
        <end position="1444"/>
    </location>
</feature>
<name>A0ABQ7GZU7_DUNSA</name>
<feature type="compositionally biased region" description="Polar residues" evidence="1">
    <location>
        <begin position="76"/>
        <end position="85"/>
    </location>
</feature>
<dbReference type="EMBL" id="MU069523">
    <property type="protein sequence ID" value="KAF5840130.1"/>
    <property type="molecule type" value="Genomic_DNA"/>
</dbReference>
<feature type="compositionally biased region" description="Gly residues" evidence="1">
    <location>
        <begin position="854"/>
        <end position="864"/>
    </location>
</feature>
<feature type="compositionally biased region" description="Basic residues" evidence="1">
    <location>
        <begin position="1364"/>
        <end position="1378"/>
    </location>
</feature>
<dbReference type="Proteomes" id="UP000815325">
    <property type="component" value="Unassembled WGS sequence"/>
</dbReference>
<proteinExistence type="predicted"/>
<feature type="region of interest" description="Disordered" evidence="1">
    <location>
        <begin position="1062"/>
        <end position="1203"/>
    </location>
</feature>
<organism evidence="2 3">
    <name type="scientific">Dunaliella salina</name>
    <name type="common">Green alga</name>
    <name type="synonym">Protococcus salinus</name>
    <dbReference type="NCBI Taxonomy" id="3046"/>
    <lineage>
        <taxon>Eukaryota</taxon>
        <taxon>Viridiplantae</taxon>
        <taxon>Chlorophyta</taxon>
        <taxon>core chlorophytes</taxon>
        <taxon>Chlorophyceae</taxon>
        <taxon>CS clade</taxon>
        <taxon>Chlamydomonadales</taxon>
        <taxon>Dunaliellaceae</taxon>
        <taxon>Dunaliella</taxon>
    </lineage>
</organism>
<feature type="compositionally biased region" description="Polar residues" evidence="1">
    <location>
        <begin position="220"/>
        <end position="241"/>
    </location>
</feature>
<feature type="compositionally biased region" description="Low complexity" evidence="1">
    <location>
        <begin position="651"/>
        <end position="661"/>
    </location>
</feature>
<evidence type="ECO:0000313" key="2">
    <source>
        <dbReference type="EMBL" id="KAF5840130.1"/>
    </source>
</evidence>
<feature type="region of interest" description="Disordered" evidence="1">
    <location>
        <begin position="199"/>
        <end position="241"/>
    </location>
</feature>
<feature type="compositionally biased region" description="Low complexity" evidence="1">
    <location>
        <begin position="1251"/>
        <end position="1266"/>
    </location>
</feature>
<feature type="region of interest" description="Disordered" evidence="1">
    <location>
        <begin position="1231"/>
        <end position="1286"/>
    </location>
</feature>
<keyword evidence="3" id="KW-1185">Reference proteome</keyword>
<evidence type="ECO:0000313" key="3">
    <source>
        <dbReference type="Proteomes" id="UP000815325"/>
    </source>
</evidence>
<accession>A0ABQ7GZU7</accession>
<feature type="region of interest" description="Disordered" evidence="1">
    <location>
        <begin position="701"/>
        <end position="766"/>
    </location>
</feature>
<feature type="compositionally biased region" description="Polar residues" evidence="1">
    <location>
        <begin position="1379"/>
        <end position="1396"/>
    </location>
</feature>
<feature type="region of interest" description="Disordered" evidence="1">
    <location>
        <begin position="52"/>
        <end position="85"/>
    </location>
</feature>
<comment type="caution">
    <text evidence="2">The sequence shown here is derived from an EMBL/GenBank/DDBJ whole genome shotgun (WGS) entry which is preliminary data.</text>
</comment>
<feature type="compositionally biased region" description="Low complexity" evidence="1">
    <location>
        <begin position="545"/>
        <end position="574"/>
    </location>
</feature>
<feature type="region of interest" description="Disordered" evidence="1">
    <location>
        <begin position="1"/>
        <end position="30"/>
    </location>
</feature>
<feature type="compositionally biased region" description="Polar residues" evidence="1">
    <location>
        <begin position="918"/>
        <end position="931"/>
    </location>
</feature>
<feature type="compositionally biased region" description="Polar residues" evidence="1">
    <location>
        <begin position="1062"/>
        <end position="1088"/>
    </location>
</feature>
<feature type="compositionally biased region" description="Low complexity" evidence="1">
    <location>
        <begin position="714"/>
        <end position="724"/>
    </location>
</feature>
<sequence length="1444" mass="149827">MGCVHSVERDTNSGRPREKAKAKQPDAQPDVVTLATARLYQGFHLQHSIEDCHLPEDQELEQQPFPGAVDNPDRLSPSTPTSSHGVLSAPLALQKLHVLSPRASANGALPPEHTGPSGSAYSQPWHCKDTSHPPPAASTAPHNTQASSASAAAPSEADDDDVSEQEHCQPGGIRSSRPSMQTFFKGMLRLSKRRRLVRFESRGGRESEAGVAGEEKARRQSQSAPLRHTSSGAQQGASSLHMQQHDTFLAHVSPPPNLNSYSAQSMRLHRVSRSGSVHGGAATQRSGSSFYKESSYKGSQYSFGGSLHGGSAFSNRSSPRTTPTSLTATSRALSALTHASSAQLSRRNAGGTGSSAGNTSGQLSCSLAQQGQRAYSTSLIPGSPEGARMLTHTSIPGMDKIQTARTGMGKPGQFWSASARGSGLLSEDIPIPSLPIQEEARHQGFSEPGCGACQSSTSNAHCSRGSPQGYIDQTPAAPQPPCPHQSNAGCNVARAARPSSLAISAQPPPSHHVDHLHPPSISPTSSYDCQPSHLAPSRAASGLLPSSPCAADPAASIWSQQQQQGPGAPPDGSQLLQQHAGAPAPHLQATPFSSNISRRSSQILSFAEPPVARRGSVHLGPSVLFSKNDVQVTGLPPSLLTSARGAQRQLSNSSSLAPSSSGTGMPINSPQASTPLRIRNHRGSIESPRVAQGGTSISGALALHDAMGPPGTDAHSSAHSSSHHSGGGVARGPAYLLATSSTQMPPQHASSSGALGPPVSSSCSRLPAQMLSPEGAGPACATAATACKRVHSLDITRPSCIWETDQQHHDAAAGPPHNASVVSPRKAFVLMQPSSKDGSSRSADAQAGATMRMSGGGSAAGDGHGWSADGRQRDDADGNIPGTNTPVEEQHGSGDCACPLVQEVPARGHTASPPPRTLQASSTQTCGSSDFASGATALLPSSQASSPRAAQPAPSQQPFHNPFPLQNSGAQVHLLAQQPHYPHAHTPLASVSPRPSMYGASSAQIHPPTHRPLFSPWPHSLPLGDEACPVADEKLERARAEEALIAACRNALTNSTMVNANSSQARVSNPNGSAPNSTLNHSNSSSKLTGPPPFSPAVPILPAKACNPTAAASNPSAKGSSNADPAGNLSSSNSSKPSAGTPLAPSHSGAKQVLGAPGKQALAQSGDQLPSLTNMEPGCEAGGINQGLHPDAPAQDMPSKSMRDLKRHLPPRCFSEGNLSFRNRCSQEMARNASMGRQPPTPEHALPCWVAESAQAAEEQAANKQASLEPKRSRTHEDSNANWAINSMPDALDEAYKAHVLGSSMGVDFVFDDEDEDGGMGPRGSSGSDDDEGGEVEFKYDMSGASRPEITLPSRFRSNTVGHAHPHPRNTRHGRSQHQHSSQGNARTAPTKQASTPARPKKRELGSLLLHGSGSAFSSGSGANALNRRSSATHGGPVTESSYQ</sequence>
<reference evidence="2" key="1">
    <citation type="submission" date="2017-08" db="EMBL/GenBank/DDBJ databases">
        <authorList>
            <person name="Polle J.E."/>
            <person name="Barry K."/>
            <person name="Cushman J."/>
            <person name="Schmutz J."/>
            <person name="Tran D."/>
            <person name="Hathwaick L.T."/>
            <person name="Yim W.C."/>
            <person name="Jenkins J."/>
            <person name="Mckie-Krisberg Z.M."/>
            <person name="Prochnik S."/>
            <person name="Lindquist E."/>
            <person name="Dockter R.B."/>
            <person name="Adam C."/>
            <person name="Molina H."/>
            <person name="Bunkerborg J."/>
            <person name="Jin E."/>
            <person name="Buchheim M."/>
            <person name="Magnuson J."/>
        </authorList>
    </citation>
    <scope>NUCLEOTIDE SEQUENCE</scope>
    <source>
        <strain evidence="2">CCAP 19/18</strain>
    </source>
</reference>
<protein>
    <submittedName>
        <fullName evidence="2">Uncharacterized protein</fullName>
    </submittedName>
</protein>
<evidence type="ECO:0000256" key="1">
    <source>
        <dbReference type="SAM" id="MobiDB-lite"/>
    </source>
</evidence>
<feature type="region of interest" description="Disordered" evidence="1">
    <location>
        <begin position="270"/>
        <end position="291"/>
    </location>
</feature>
<feature type="region of interest" description="Disordered" evidence="1">
    <location>
        <begin position="832"/>
        <end position="966"/>
    </location>
</feature>
<feature type="compositionally biased region" description="Low complexity" evidence="1">
    <location>
        <begin position="1406"/>
        <end position="1426"/>
    </location>
</feature>
<feature type="compositionally biased region" description="Polar residues" evidence="1">
    <location>
        <begin position="832"/>
        <end position="843"/>
    </location>
</feature>